<evidence type="ECO:0000313" key="4">
    <source>
        <dbReference type="EMBL" id="KCZ61395.1"/>
    </source>
</evidence>
<dbReference type="eggNOG" id="COG3504">
    <property type="taxonomic scope" value="Bacteria"/>
</dbReference>
<dbReference type="Gene3D" id="2.60.40.2500">
    <property type="match status" value="1"/>
</dbReference>
<dbReference type="Proteomes" id="UP000024547">
    <property type="component" value="Unassembled WGS sequence"/>
</dbReference>
<dbReference type="CDD" id="cd06911">
    <property type="entry name" value="VirB9_CagX_TrbG"/>
    <property type="match status" value="1"/>
</dbReference>
<proteinExistence type="inferred from homology"/>
<evidence type="ECO:0000313" key="5">
    <source>
        <dbReference type="Proteomes" id="UP000024547"/>
    </source>
</evidence>
<name>A0A059E1E3_9PROT</name>
<dbReference type="OrthoDB" id="9815808at2"/>
<reference evidence="4 5" key="1">
    <citation type="journal article" date="2014" name="Antonie Van Leeuwenhoek">
        <title>Hyphomonas beringensis sp. nov. and Hyphomonas chukchiensis sp. nov., isolated from surface seawater of the Bering Sea and Chukchi Sea.</title>
        <authorList>
            <person name="Li C."/>
            <person name="Lai Q."/>
            <person name="Li G."/>
            <person name="Dong C."/>
            <person name="Wang J."/>
            <person name="Liao Y."/>
            <person name="Shao Z."/>
        </authorList>
    </citation>
    <scope>NUCLEOTIDE SEQUENCE [LARGE SCALE GENOMIC DNA]</scope>
    <source>
        <strain evidence="4 5">22II1-22F38</strain>
    </source>
</reference>
<dbReference type="InterPro" id="IPR033645">
    <property type="entry name" value="VirB9/CagX/TrbG_C"/>
</dbReference>
<dbReference type="Pfam" id="PF03524">
    <property type="entry name" value="CagX"/>
    <property type="match status" value="1"/>
</dbReference>
<dbReference type="InterPro" id="IPR014142">
    <property type="entry name" value="TrbG_Ti"/>
</dbReference>
<dbReference type="PROSITE" id="PS51257">
    <property type="entry name" value="PROKAR_LIPOPROTEIN"/>
    <property type="match status" value="1"/>
</dbReference>
<dbReference type="STRING" id="1280948.HY36_16605"/>
<keyword evidence="5" id="KW-1185">Reference proteome</keyword>
<organism evidence="4 5">
    <name type="scientific">Hyphomonas atlantica</name>
    <dbReference type="NCBI Taxonomy" id="1280948"/>
    <lineage>
        <taxon>Bacteria</taxon>
        <taxon>Pseudomonadati</taxon>
        <taxon>Pseudomonadota</taxon>
        <taxon>Alphaproteobacteria</taxon>
        <taxon>Hyphomonadales</taxon>
        <taxon>Hyphomonadaceae</taxon>
        <taxon>Hyphomonas</taxon>
    </lineage>
</organism>
<comment type="caution">
    <text evidence="4">The sequence shown here is derived from an EMBL/GenBank/DDBJ whole genome shotgun (WGS) entry which is preliminary data.</text>
</comment>
<dbReference type="InterPro" id="IPR038161">
    <property type="entry name" value="VirB9/CagX/TrbG_C_sf"/>
</dbReference>
<keyword evidence="2 3" id="KW-0732">Signal</keyword>
<evidence type="ECO:0000256" key="1">
    <source>
        <dbReference type="ARBA" id="ARBA00006135"/>
    </source>
</evidence>
<comment type="similarity">
    <text evidence="1">Belongs to the TrbG/VirB9 family.</text>
</comment>
<evidence type="ECO:0000256" key="2">
    <source>
        <dbReference type="ARBA" id="ARBA00022729"/>
    </source>
</evidence>
<feature type="chain" id="PRO_5001575852" evidence="3">
    <location>
        <begin position="19"/>
        <end position="335"/>
    </location>
</feature>
<feature type="signal peptide" evidence="3">
    <location>
        <begin position="1"/>
        <end position="18"/>
    </location>
</feature>
<accession>A0A059E1E3</accession>
<dbReference type="PATRIC" id="fig|1280948.3.peg.1853"/>
<protein>
    <submittedName>
        <fullName evidence="4">Conjugative transfer protein TrbG</fullName>
    </submittedName>
</protein>
<dbReference type="AlphaFoldDB" id="A0A059E1E3"/>
<dbReference type="EMBL" id="AWFH01000014">
    <property type="protein sequence ID" value="KCZ61395.1"/>
    <property type="molecule type" value="Genomic_DNA"/>
</dbReference>
<dbReference type="RefSeq" id="WP_035551554.1">
    <property type="nucleotide sequence ID" value="NZ_AWFH01000014.1"/>
</dbReference>
<dbReference type="InterPro" id="IPR010258">
    <property type="entry name" value="Conjugal_tfr_TrbG/VirB9/CagX"/>
</dbReference>
<sequence length="335" mass="36558">MIRIMSLASVLALTTACASVPPEPIIEDTPFVEAAFVEDMPVRPVEIVETPTVLPLPGQMKPVDGTKRTVTRVYTSPTETIRKGTTEARIEPSVDGYVNAIQIYPYTEGALYRLYAAPGQVSDIALQPGEILVSVSAGDTVRWIVGDTSSGSGDTGRAHVLVKPVAAGLSTNLMIATDRRTYHLELVSVEAAYMAALSWRYPADELAELILRNKVASRREDALIAPGVAVDRLDFDYVIEGDTPAWRPVRVFDDGRQVFIQMPAGLASMEAPPLFVLGPSGDAELVNYRLRGTYYIVDHLFRAAELRIGEKDQTIVRIRKRVRRSGLASLFGGEG</sequence>
<dbReference type="NCBIfam" id="TIGR02775">
    <property type="entry name" value="TrbG_Ti"/>
    <property type="match status" value="1"/>
</dbReference>
<evidence type="ECO:0000256" key="3">
    <source>
        <dbReference type="SAM" id="SignalP"/>
    </source>
</evidence>
<gene>
    <name evidence="4" type="ORF">HY36_16605</name>
</gene>